<dbReference type="SUPFAM" id="SSF50475">
    <property type="entry name" value="FMN-binding split barrel"/>
    <property type="match status" value="1"/>
</dbReference>
<protein>
    <recommendedName>
        <fullName evidence="3">Transcriptional regulator</fullName>
    </recommendedName>
</protein>
<dbReference type="EMBL" id="JARH01001033">
    <property type="protein sequence ID" value="EXF73915.1"/>
    <property type="molecule type" value="Genomic_DNA"/>
</dbReference>
<name>A0A010QB36_9PEZI</name>
<dbReference type="Gene3D" id="2.30.110.10">
    <property type="entry name" value="Electron Transport, Fmn-binding Protein, Chain A"/>
    <property type="match status" value="1"/>
</dbReference>
<accession>A0A010QB36</accession>
<sequence length="257" mass="28534">MQLRKDHVENSIRVLRQLIKDYPLGVLTTAIPSADHPFIQSSHIPWVLDVEDDSSETELGVLRGHVARANPQCKAMVESLSAENRTGTGNVLDQEVLVLFTAPAHSYVTPKFYVETKPTTAKVVPTWNYAAVQAYGRAKIFYESKTEETSGFLNKQLHDLSQLGEQSIMGYTGQGGRPGPWQISDAPQRYIDLSKMAIIGIEITIDRLQGKFKMSQELSEGDRQGVVAGFKALDSDLGNQISTMVKERGELKQKSKQ</sequence>
<dbReference type="eggNOG" id="ENOG502RCZR">
    <property type="taxonomic scope" value="Eukaryota"/>
</dbReference>
<dbReference type="Proteomes" id="UP000020467">
    <property type="component" value="Unassembled WGS sequence"/>
</dbReference>
<dbReference type="PANTHER" id="PTHR35802">
    <property type="entry name" value="PROTEASE SYNTHASE AND SPORULATION PROTEIN PAI 2"/>
    <property type="match status" value="1"/>
</dbReference>
<comment type="caution">
    <text evidence="1">The sequence shown here is derived from an EMBL/GenBank/DDBJ whole genome shotgun (WGS) entry which is preliminary data.</text>
</comment>
<dbReference type="KEGG" id="cfj:CFIO01_10565"/>
<dbReference type="PANTHER" id="PTHR35802:SF1">
    <property type="entry name" value="PROTEASE SYNTHASE AND SPORULATION PROTEIN PAI 2"/>
    <property type="match status" value="1"/>
</dbReference>
<reference evidence="1 2" key="1">
    <citation type="submission" date="2014-02" db="EMBL/GenBank/DDBJ databases">
        <title>The genome sequence of Colletotrichum fioriniae PJ7.</title>
        <authorList>
            <person name="Baroncelli R."/>
            <person name="Thon M.R."/>
        </authorList>
    </citation>
    <scope>NUCLEOTIDE SEQUENCE [LARGE SCALE GENOMIC DNA]</scope>
    <source>
        <strain evidence="1 2">PJ7</strain>
    </source>
</reference>
<evidence type="ECO:0000313" key="1">
    <source>
        <dbReference type="EMBL" id="EXF73915.1"/>
    </source>
</evidence>
<dbReference type="HOGENOM" id="CLU_065853_1_0_1"/>
<dbReference type="InterPro" id="IPR012349">
    <property type="entry name" value="Split_barrel_FMN-bd"/>
</dbReference>
<dbReference type="OrthoDB" id="2101473at2759"/>
<evidence type="ECO:0000313" key="2">
    <source>
        <dbReference type="Proteomes" id="UP000020467"/>
    </source>
</evidence>
<dbReference type="PIRSF" id="PIRSF010372">
    <property type="entry name" value="PaiB"/>
    <property type="match status" value="1"/>
</dbReference>
<evidence type="ECO:0008006" key="3">
    <source>
        <dbReference type="Google" id="ProtNLM"/>
    </source>
</evidence>
<gene>
    <name evidence="1" type="ORF">CFIO01_10565</name>
</gene>
<organism evidence="1 2">
    <name type="scientific">Colletotrichum fioriniae PJ7</name>
    <dbReference type="NCBI Taxonomy" id="1445577"/>
    <lineage>
        <taxon>Eukaryota</taxon>
        <taxon>Fungi</taxon>
        <taxon>Dikarya</taxon>
        <taxon>Ascomycota</taxon>
        <taxon>Pezizomycotina</taxon>
        <taxon>Sordariomycetes</taxon>
        <taxon>Hypocreomycetidae</taxon>
        <taxon>Glomerellales</taxon>
        <taxon>Glomerellaceae</taxon>
        <taxon>Colletotrichum</taxon>
        <taxon>Colletotrichum acutatum species complex</taxon>
    </lineage>
</organism>
<dbReference type="AlphaFoldDB" id="A0A010QB36"/>
<keyword evidence="2" id="KW-1185">Reference proteome</keyword>
<dbReference type="InterPro" id="IPR007396">
    <property type="entry name" value="TR_PAI2-type"/>
</dbReference>
<dbReference type="Pfam" id="PF04299">
    <property type="entry name" value="FMN_bind_2"/>
    <property type="match status" value="1"/>
</dbReference>
<proteinExistence type="predicted"/>